<comment type="caution">
    <text evidence="1">The sequence shown here is derived from an EMBL/GenBank/DDBJ whole genome shotgun (WGS) entry which is preliminary data.</text>
</comment>
<gene>
    <name evidence="1" type="ORF">LCGC14_2191310</name>
</gene>
<reference evidence="1" key="1">
    <citation type="journal article" date="2015" name="Nature">
        <title>Complex archaea that bridge the gap between prokaryotes and eukaryotes.</title>
        <authorList>
            <person name="Spang A."/>
            <person name="Saw J.H."/>
            <person name="Jorgensen S.L."/>
            <person name="Zaremba-Niedzwiedzka K."/>
            <person name="Martijn J."/>
            <person name="Lind A.E."/>
            <person name="van Eijk R."/>
            <person name="Schleper C."/>
            <person name="Guy L."/>
            <person name="Ettema T.J."/>
        </authorList>
    </citation>
    <scope>NUCLEOTIDE SEQUENCE</scope>
</reference>
<accession>A0A0F9DJN7</accession>
<dbReference type="EMBL" id="LAZR01028689">
    <property type="protein sequence ID" value="KKL61839.1"/>
    <property type="molecule type" value="Genomic_DNA"/>
</dbReference>
<dbReference type="AlphaFoldDB" id="A0A0F9DJN7"/>
<sequence length="155" mass="17652">IVARFLLLAKDLPSAGRFEGDPVSIKDDLWQWSAAEDVRQWVAEGNAEKDYPDVFYTIDIFGMPVVTAKRITYEWKRAATVLDIELAAPDEADRYVFLGPHRWQFGVADKLPGNLRAKLRKDRFLDIPFDIPAINSYVTDRAGLDVWITDTPIDP</sequence>
<evidence type="ECO:0000313" key="1">
    <source>
        <dbReference type="EMBL" id="KKL61839.1"/>
    </source>
</evidence>
<name>A0A0F9DJN7_9ZZZZ</name>
<feature type="non-terminal residue" evidence="1">
    <location>
        <position position="1"/>
    </location>
</feature>
<protein>
    <submittedName>
        <fullName evidence="1">Uncharacterized protein</fullName>
    </submittedName>
</protein>
<organism evidence="1">
    <name type="scientific">marine sediment metagenome</name>
    <dbReference type="NCBI Taxonomy" id="412755"/>
    <lineage>
        <taxon>unclassified sequences</taxon>
        <taxon>metagenomes</taxon>
        <taxon>ecological metagenomes</taxon>
    </lineage>
</organism>
<proteinExistence type="predicted"/>